<name>A0AAV7IW96_COTGL</name>
<keyword evidence="1" id="KW-0732">Signal</keyword>
<evidence type="ECO:0000313" key="2">
    <source>
        <dbReference type="EMBL" id="KAH0557329.1"/>
    </source>
</evidence>
<feature type="signal peptide" evidence="1">
    <location>
        <begin position="1"/>
        <end position="21"/>
    </location>
</feature>
<dbReference type="EMBL" id="JAHXZJ010000747">
    <property type="protein sequence ID" value="KAH0557329.1"/>
    <property type="molecule type" value="Genomic_DNA"/>
</dbReference>
<feature type="chain" id="PRO_5044012167" evidence="1">
    <location>
        <begin position="22"/>
        <end position="565"/>
    </location>
</feature>
<dbReference type="InterPro" id="IPR032062">
    <property type="entry name" value="DUF4803"/>
</dbReference>
<evidence type="ECO:0000256" key="1">
    <source>
        <dbReference type="SAM" id="SignalP"/>
    </source>
</evidence>
<dbReference type="Pfam" id="PF16061">
    <property type="entry name" value="DUF4803"/>
    <property type="match status" value="1"/>
</dbReference>
<dbReference type="Proteomes" id="UP000826195">
    <property type="component" value="Unassembled WGS sequence"/>
</dbReference>
<dbReference type="PANTHER" id="PTHR47890:SF1">
    <property type="entry name" value="LD24308P"/>
    <property type="match status" value="1"/>
</dbReference>
<protein>
    <submittedName>
        <fullName evidence="2">Uncharacterized protein</fullName>
    </submittedName>
</protein>
<comment type="caution">
    <text evidence="2">The sequence shown here is derived from an EMBL/GenBank/DDBJ whole genome shotgun (WGS) entry which is preliminary data.</text>
</comment>
<organism evidence="2 3">
    <name type="scientific">Cotesia glomerata</name>
    <name type="common">Lepidopteran parasitic wasp</name>
    <name type="synonym">Apanteles glomeratus</name>
    <dbReference type="NCBI Taxonomy" id="32391"/>
    <lineage>
        <taxon>Eukaryota</taxon>
        <taxon>Metazoa</taxon>
        <taxon>Ecdysozoa</taxon>
        <taxon>Arthropoda</taxon>
        <taxon>Hexapoda</taxon>
        <taxon>Insecta</taxon>
        <taxon>Pterygota</taxon>
        <taxon>Neoptera</taxon>
        <taxon>Endopterygota</taxon>
        <taxon>Hymenoptera</taxon>
        <taxon>Apocrita</taxon>
        <taxon>Ichneumonoidea</taxon>
        <taxon>Braconidae</taxon>
        <taxon>Microgastrinae</taxon>
        <taxon>Cotesia</taxon>
    </lineage>
</organism>
<sequence length="565" mass="66383">MIAKVTVTIIFIFIAIHGAEPLEKSDIYDPTAVNRFVQSLMKKVERNTYQLEVKTDDDTKSRILKDILSDAVEALEELNTISGDILEEYWFPNFQRVLKNLQEAEIMEEEIRRSFMPLVSSMQETWGIIDARAESLISLYKSNDTHHLAGLCPLLFGVTRFLEIDYQVQSIAIIYQNFIDNVLQGFSFESFWKSCGQKSSLREGLFKFFRKVMTSYLKEFVLYWFVNIANARCVDKNSPGMLGNLFGIYLNKFDKNLRITKNTIHFYQFTVYRCDADKFDKYNREWYYELEKMTQTIIVNEKDMTIPESCSHNCDLSSIKYQINHSDCKEFRDCQLMKGRLEVCKNYENYNSRRYQWFKDSEGVVYGNQSLECHQKESLESYYDGWKVRNCDYCMCTCIKKQEPGYHVYTAISFREQVSNTADNMVVVGVRFVRQGYMIHVQIKEDKLEPTKFNKYGPWKPLEDIGYDGSTEKFFLKNGNNTPLQLGLDYWHPKTMNLDDLVAPLGYAVTGVRFGLAEGSIELQIRVSPMDYVNRKILDDDKRTYWMSPEHKNQRFVNLIANRRF</sequence>
<keyword evidence="3" id="KW-1185">Reference proteome</keyword>
<dbReference type="AlphaFoldDB" id="A0AAV7IW96"/>
<gene>
    <name evidence="2" type="ORF">KQX54_004237</name>
</gene>
<proteinExistence type="predicted"/>
<evidence type="ECO:0000313" key="3">
    <source>
        <dbReference type="Proteomes" id="UP000826195"/>
    </source>
</evidence>
<dbReference type="PANTHER" id="PTHR47890">
    <property type="entry name" value="LD24308P"/>
    <property type="match status" value="1"/>
</dbReference>
<reference evidence="2 3" key="1">
    <citation type="journal article" date="2021" name="J. Hered.">
        <title>A chromosome-level genome assembly of the parasitoid wasp, Cotesia glomerata (Hymenoptera: Braconidae).</title>
        <authorList>
            <person name="Pinto B.J."/>
            <person name="Weis J.J."/>
            <person name="Gamble T."/>
            <person name="Ode P.J."/>
            <person name="Paul R."/>
            <person name="Zaspel J.M."/>
        </authorList>
    </citation>
    <scope>NUCLEOTIDE SEQUENCE [LARGE SCALE GENOMIC DNA]</scope>
    <source>
        <strain evidence="2">CgM1</strain>
    </source>
</reference>
<accession>A0AAV7IW96</accession>